<proteinExistence type="predicted"/>
<dbReference type="InterPro" id="IPR036388">
    <property type="entry name" value="WH-like_DNA-bd_sf"/>
</dbReference>
<keyword evidence="1" id="KW-0805">Transcription regulation</keyword>
<evidence type="ECO:0000256" key="4">
    <source>
        <dbReference type="ARBA" id="ARBA00023163"/>
    </source>
</evidence>
<dbReference type="SUPFAM" id="SSF88946">
    <property type="entry name" value="Sigma2 domain of RNA polymerase sigma factors"/>
    <property type="match status" value="1"/>
</dbReference>
<dbReference type="NCBIfam" id="TIGR02937">
    <property type="entry name" value="sigma70-ECF"/>
    <property type="match status" value="1"/>
</dbReference>
<reference evidence="6 7" key="1">
    <citation type="submission" date="2021-03" db="EMBL/GenBank/DDBJ databases">
        <title>Genomic Encyclopedia of Type Strains, Phase IV (KMG-IV): sequencing the most valuable type-strain genomes for metagenomic binning, comparative biology and taxonomic classification.</title>
        <authorList>
            <person name="Goeker M."/>
        </authorList>
    </citation>
    <scope>NUCLEOTIDE SEQUENCE [LARGE SCALE GENOMIC DNA]</scope>
    <source>
        <strain evidence="6 7">DSM 24004</strain>
    </source>
</reference>
<feature type="domain" description="RNA polymerase sigma-70 region 2" evidence="5">
    <location>
        <begin position="24"/>
        <end position="78"/>
    </location>
</feature>
<dbReference type="InterPro" id="IPR014284">
    <property type="entry name" value="RNA_pol_sigma-70_dom"/>
</dbReference>
<name>A0ABS4G9Y6_9FIRM</name>
<dbReference type="PANTHER" id="PTHR30385">
    <property type="entry name" value="SIGMA FACTOR F FLAGELLAR"/>
    <property type="match status" value="1"/>
</dbReference>
<evidence type="ECO:0000256" key="2">
    <source>
        <dbReference type="ARBA" id="ARBA00023082"/>
    </source>
</evidence>
<dbReference type="InterPro" id="IPR013324">
    <property type="entry name" value="RNA_pol_sigma_r3/r4-like"/>
</dbReference>
<sequence>MDADINYIILESLKGDKKSQEILLSKLHPLIYKNIYRYYSHDDHIVEDLVQEGYVVILKSLKSYEENKGVHFLGYIKSNLFYFYKNYYRDTKNQRNTISLNQNIGKQGNSQELGSMLIGCALDPIEEVVLKDEINELLSNVKKLSKKEQKIISMFYIDELEIKEISSQLQKAYRTVVWRKYTTLRKLKKLMGGDNHGGTF</sequence>
<evidence type="ECO:0000259" key="5">
    <source>
        <dbReference type="Pfam" id="PF04542"/>
    </source>
</evidence>
<keyword evidence="7" id="KW-1185">Reference proteome</keyword>
<dbReference type="InterPro" id="IPR013325">
    <property type="entry name" value="RNA_pol_sigma_r2"/>
</dbReference>
<comment type="caution">
    <text evidence="6">The sequence shown here is derived from an EMBL/GenBank/DDBJ whole genome shotgun (WGS) entry which is preliminary data.</text>
</comment>
<dbReference type="SUPFAM" id="SSF88659">
    <property type="entry name" value="Sigma3 and sigma4 domains of RNA polymerase sigma factors"/>
    <property type="match status" value="1"/>
</dbReference>
<keyword evidence="2" id="KW-0731">Sigma factor</keyword>
<evidence type="ECO:0000313" key="7">
    <source>
        <dbReference type="Proteomes" id="UP001519342"/>
    </source>
</evidence>
<keyword evidence="4" id="KW-0804">Transcription</keyword>
<dbReference type="InterPro" id="IPR007627">
    <property type="entry name" value="RNA_pol_sigma70_r2"/>
</dbReference>
<dbReference type="Gene3D" id="1.10.1740.10">
    <property type="match status" value="1"/>
</dbReference>
<dbReference type="RefSeq" id="WP_209510006.1">
    <property type="nucleotide sequence ID" value="NZ_JAGGKS010000001.1"/>
</dbReference>
<accession>A0ABS4G9Y6</accession>
<keyword evidence="3" id="KW-0238">DNA-binding</keyword>
<evidence type="ECO:0000256" key="3">
    <source>
        <dbReference type="ARBA" id="ARBA00023125"/>
    </source>
</evidence>
<dbReference type="Pfam" id="PF04542">
    <property type="entry name" value="Sigma70_r2"/>
    <property type="match status" value="1"/>
</dbReference>
<dbReference type="Gene3D" id="1.10.10.10">
    <property type="entry name" value="Winged helix-like DNA-binding domain superfamily/Winged helix DNA-binding domain"/>
    <property type="match status" value="1"/>
</dbReference>
<dbReference type="EMBL" id="JAGGKS010000001">
    <property type="protein sequence ID" value="MBP1924225.1"/>
    <property type="molecule type" value="Genomic_DNA"/>
</dbReference>
<gene>
    <name evidence="6" type="ORF">J2Z76_000078</name>
</gene>
<evidence type="ECO:0000256" key="1">
    <source>
        <dbReference type="ARBA" id="ARBA00023015"/>
    </source>
</evidence>
<evidence type="ECO:0000313" key="6">
    <source>
        <dbReference type="EMBL" id="MBP1924225.1"/>
    </source>
</evidence>
<organism evidence="6 7">
    <name type="scientific">Sedimentibacter acidaminivorans</name>
    <dbReference type="NCBI Taxonomy" id="913099"/>
    <lineage>
        <taxon>Bacteria</taxon>
        <taxon>Bacillati</taxon>
        <taxon>Bacillota</taxon>
        <taxon>Tissierellia</taxon>
        <taxon>Sedimentibacter</taxon>
    </lineage>
</organism>
<protein>
    <submittedName>
        <fullName evidence="6">RNA polymerase sporulation-specific sigma factor</fullName>
    </submittedName>
</protein>
<dbReference type="Proteomes" id="UP001519342">
    <property type="component" value="Unassembled WGS sequence"/>
</dbReference>